<name>A0A200QRL5_MACCD</name>
<feature type="region of interest" description="Disordered" evidence="1">
    <location>
        <begin position="74"/>
        <end position="148"/>
    </location>
</feature>
<organism evidence="3 4">
    <name type="scientific">Macleaya cordata</name>
    <name type="common">Five-seeded plume-poppy</name>
    <name type="synonym">Bocconia cordata</name>
    <dbReference type="NCBI Taxonomy" id="56857"/>
    <lineage>
        <taxon>Eukaryota</taxon>
        <taxon>Viridiplantae</taxon>
        <taxon>Streptophyta</taxon>
        <taxon>Embryophyta</taxon>
        <taxon>Tracheophyta</taxon>
        <taxon>Spermatophyta</taxon>
        <taxon>Magnoliopsida</taxon>
        <taxon>Ranunculales</taxon>
        <taxon>Papaveraceae</taxon>
        <taxon>Papaveroideae</taxon>
        <taxon>Macleaya</taxon>
    </lineage>
</organism>
<feature type="domain" description="Transposase-associated" evidence="2">
    <location>
        <begin position="3"/>
        <end position="77"/>
    </location>
</feature>
<sequence length="148" mass="16681">MDKSWILKDKNSQKYDDGVQAFIEYANAHAKKNDEGNVRCPCVNCKNFKFKDNDTIYEHLICDGILRSYTIWSRHGEEKGPTSTPTTKVERRDDDSVGNHNGDNIRGMLEDLHPDVNANIDGVVNETSQDSTPMPDSNFESAKCLKNG</sequence>
<proteinExistence type="predicted"/>
<evidence type="ECO:0000313" key="4">
    <source>
        <dbReference type="Proteomes" id="UP000195402"/>
    </source>
</evidence>
<feature type="compositionally biased region" description="Polar residues" evidence="1">
    <location>
        <begin position="125"/>
        <end position="140"/>
    </location>
</feature>
<dbReference type="InterPro" id="IPR029480">
    <property type="entry name" value="Transpos_assoc"/>
</dbReference>
<dbReference type="AlphaFoldDB" id="A0A200QRL5"/>
<dbReference type="OrthoDB" id="1401262at2759"/>
<dbReference type="InParanoid" id="A0A200QRL5"/>
<dbReference type="EMBL" id="MVGT01001201">
    <property type="protein sequence ID" value="OVA13126.1"/>
    <property type="molecule type" value="Genomic_DNA"/>
</dbReference>
<dbReference type="Proteomes" id="UP000195402">
    <property type="component" value="Unassembled WGS sequence"/>
</dbReference>
<reference evidence="3 4" key="1">
    <citation type="journal article" date="2017" name="Mol. Plant">
        <title>The Genome of Medicinal Plant Macleaya cordata Provides New Insights into Benzylisoquinoline Alkaloids Metabolism.</title>
        <authorList>
            <person name="Liu X."/>
            <person name="Liu Y."/>
            <person name="Huang P."/>
            <person name="Ma Y."/>
            <person name="Qing Z."/>
            <person name="Tang Q."/>
            <person name="Cao H."/>
            <person name="Cheng P."/>
            <person name="Zheng Y."/>
            <person name="Yuan Z."/>
            <person name="Zhou Y."/>
            <person name="Liu J."/>
            <person name="Tang Z."/>
            <person name="Zhuo Y."/>
            <person name="Zhang Y."/>
            <person name="Yu L."/>
            <person name="Huang J."/>
            <person name="Yang P."/>
            <person name="Peng Q."/>
            <person name="Zhang J."/>
            <person name="Jiang W."/>
            <person name="Zhang Z."/>
            <person name="Lin K."/>
            <person name="Ro D.K."/>
            <person name="Chen X."/>
            <person name="Xiong X."/>
            <person name="Shang Y."/>
            <person name="Huang S."/>
            <person name="Zeng J."/>
        </authorList>
    </citation>
    <scope>NUCLEOTIDE SEQUENCE [LARGE SCALE GENOMIC DNA]</scope>
    <source>
        <strain evidence="4">cv. BLH2017</strain>
        <tissue evidence="3">Root</tissue>
    </source>
</reference>
<accession>A0A200QRL5</accession>
<comment type="caution">
    <text evidence="3">The sequence shown here is derived from an EMBL/GenBank/DDBJ whole genome shotgun (WGS) entry which is preliminary data.</text>
</comment>
<keyword evidence="4" id="KW-1185">Reference proteome</keyword>
<feature type="compositionally biased region" description="Basic and acidic residues" evidence="1">
    <location>
        <begin position="88"/>
        <end position="97"/>
    </location>
</feature>
<dbReference type="Pfam" id="PF13963">
    <property type="entry name" value="Transpos_assoc"/>
    <property type="match status" value="1"/>
</dbReference>
<dbReference type="OMA" id="WIDSPNR"/>
<evidence type="ECO:0000259" key="2">
    <source>
        <dbReference type="Pfam" id="PF13963"/>
    </source>
</evidence>
<protein>
    <recommendedName>
        <fullName evidence="2">Transposase-associated domain-containing protein</fullName>
    </recommendedName>
</protein>
<evidence type="ECO:0000256" key="1">
    <source>
        <dbReference type="SAM" id="MobiDB-lite"/>
    </source>
</evidence>
<gene>
    <name evidence="3" type="ORF">BVC80_8303g2</name>
</gene>
<evidence type="ECO:0000313" key="3">
    <source>
        <dbReference type="EMBL" id="OVA13126.1"/>
    </source>
</evidence>